<dbReference type="GeneID" id="9952938"/>
<dbReference type="AlphaFoldDB" id="A0A1S0TH03"/>
<dbReference type="CTD" id="9952938"/>
<dbReference type="EMBL" id="JH712114">
    <property type="protein sequence ID" value="EFO13083.1"/>
    <property type="molecule type" value="Genomic_DNA"/>
</dbReference>
<protein>
    <submittedName>
        <fullName evidence="1">Uncharacterized protein</fullName>
    </submittedName>
</protein>
<dbReference type="OrthoDB" id="410404at2759"/>
<sequence length="80" mass="9236">MVNQSLPIATPRRFHQRCLRTILNIHWSDYGADFTVLTRAAVRVLRLPQKKSPKEEQGEAQDALKQYLSHGHIGYHQCPL</sequence>
<name>A0A1S0TH03_LOALO</name>
<evidence type="ECO:0000313" key="1">
    <source>
        <dbReference type="EMBL" id="EFO13083.1"/>
    </source>
</evidence>
<dbReference type="InParanoid" id="A0A1S0TH03"/>
<organism evidence="1">
    <name type="scientific">Loa loa</name>
    <name type="common">Eye worm</name>
    <name type="synonym">Filaria loa</name>
    <dbReference type="NCBI Taxonomy" id="7209"/>
    <lineage>
        <taxon>Eukaryota</taxon>
        <taxon>Metazoa</taxon>
        <taxon>Ecdysozoa</taxon>
        <taxon>Nematoda</taxon>
        <taxon>Chromadorea</taxon>
        <taxon>Rhabditida</taxon>
        <taxon>Spirurina</taxon>
        <taxon>Spiruromorpha</taxon>
        <taxon>Filarioidea</taxon>
        <taxon>Onchocercidae</taxon>
        <taxon>Loa</taxon>
    </lineage>
</organism>
<proteinExistence type="predicted"/>
<dbReference type="RefSeq" id="XP_003150986.1">
    <property type="nucleotide sequence ID" value="XM_003150938.1"/>
</dbReference>
<accession>A0A1S0TH03</accession>
<gene>
    <name evidence="1" type="ORF">LOAG_15447</name>
</gene>
<dbReference type="KEGG" id="loa:LOAG_15447"/>
<reference evidence="1" key="1">
    <citation type="submission" date="2012-04" db="EMBL/GenBank/DDBJ databases">
        <title>The Genome Sequence of Loa loa.</title>
        <authorList>
            <consortium name="The Broad Institute Genome Sequencing Platform"/>
            <consortium name="Broad Institute Genome Sequencing Center for Infectious Disease"/>
            <person name="Nutman T.B."/>
            <person name="Fink D.L."/>
            <person name="Russ C."/>
            <person name="Young S."/>
            <person name="Zeng Q."/>
            <person name="Gargeya S."/>
            <person name="Alvarado L."/>
            <person name="Berlin A."/>
            <person name="Chapman S.B."/>
            <person name="Chen Z."/>
            <person name="Freedman E."/>
            <person name="Gellesch M."/>
            <person name="Goldberg J."/>
            <person name="Griggs A."/>
            <person name="Gujja S."/>
            <person name="Heilman E.R."/>
            <person name="Heiman D."/>
            <person name="Howarth C."/>
            <person name="Mehta T."/>
            <person name="Neiman D."/>
            <person name="Pearson M."/>
            <person name="Roberts A."/>
            <person name="Saif S."/>
            <person name="Shea T."/>
            <person name="Shenoy N."/>
            <person name="Sisk P."/>
            <person name="Stolte C."/>
            <person name="Sykes S."/>
            <person name="White J."/>
            <person name="Yandava C."/>
            <person name="Haas B."/>
            <person name="Henn M.R."/>
            <person name="Nusbaum C."/>
            <person name="Birren B."/>
        </authorList>
    </citation>
    <scope>NUCLEOTIDE SEQUENCE [LARGE SCALE GENOMIC DNA]</scope>
</reference>